<dbReference type="STRING" id="1842532.A7E78_08710"/>
<dbReference type="GO" id="GO:0003677">
    <property type="term" value="F:DNA binding"/>
    <property type="evidence" value="ECO:0007669"/>
    <property type="project" value="UniProtKB-UniRule"/>
</dbReference>
<dbReference type="Gene3D" id="3.40.50.1010">
    <property type="entry name" value="5'-nuclease"/>
    <property type="match status" value="1"/>
</dbReference>
<dbReference type="GO" id="GO:0008409">
    <property type="term" value="F:5'-3' exonuclease activity"/>
    <property type="evidence" value="ECO:0007669"/>
    <property type="project" value="UniProtKB-UniRule"/>
</dbReference>
<comment type="function">
    <text evidence="16">In addition to polymerase activity, this DNA polymerase exhibits 3'-5' and 5'-3' exonuclease activity.</text>
</comment>
<dbReference type="SUPFAM" id="SSF88723">
    <property type="entry name" value="PIN domain-like"/>
    <property type="match status" value="1"/>
</dbReference>
<dbReference type="Gene3D" id="1.10.150.20">
    <property type="entry name" value="5' to 3' exonuclease, C-terminal subdomain"/>
    <property type="match status" value="2"/>
</dbReference>
<evidence type="ECO:0000256" key="2">
    <source>
        <dbReference type="ARBA" id="ARBA00012417"/>
    </source>
</evidence>
<evidence type="ECO:0000256" key="3">
    <source>
        <dbReference type="ARBA" id="ARBA00020311"/>
    </source>
</evidence>
<evidence type="ECO:0000313" key="20">
    <source>
        <dbReference type="EMBL" id="APG29079.1"/>
    </source>
</evidence>
<evidence type="ECO:0000256" key="16">
    <source>
        <dbReference type="RuleBase" id="RU004460"/>
    </source>
</evidence>
<dbReference type="GO" id="GO:0006302">
    <property type="term" value="P:double-strand break repair"/>
    <property type="evidence" value="ECO:0007669"/>
    <property type="project" value="TreeGrafter"/>
</dbReference>
<evidence type="ECO:0000256" key="14">
    <source>
        <dbReference type="ARBA" id="ARBA00049244"/>
    </source>
</evidence>
<dbReference type="NCBIfam" id="TIGR00593">
    <property type="entry name" value="pola"/>
    <property type="match status" value="1"/>
</dbReference>
<dbReference type="InterPro" id="IPR012337">
    <property type="entry name" value="RNaseH-like_sf"/>
</dbReference>
<dbReference type="InterPro" id="IPR036397">
    <property type="entry name" value="RNaseH_sf"/>
</dbReference>
<keyword evidence="6 16" id="KW-0235">DNA replication</keyword>
<dbReference type="InterPro" id="IPR018320">
    <property type="entry name" value="DNA_polymerase_1"/>
</dbReference>
<dbReference type="InterPro" id="IPR020046">
    <property type="entry name" value="5-3_exonucl_a-hlix_arch_N"/>
</dbReference>
<keyword evidence="12 16" id="KW-0238">DNA-binding</keyword>
<dbReference type="GO" id="GO:0006261">
    <property type="term" value="P:DNA-templated DNA replication"/>
    <property type="evidence" value="ECO:0007669"/>
    <property type="project" value="UniProtKB-UniRule"/>
</dbReference>
<evidence type="ECO:0000256" key="10">
    <source>
        <dbReference type="ARBA" id="ARBA00022839"/>
    </source>
</evidence>
<dbReference type="Pfam" id="PF00476">
    <property type="entry name" value="DNA_pol_A"/>
    <property type="match status" value="1"/>
</dbReference>
<dbReference type="FunFam" id="1.20.1060.10:FF:000001">
    <property type="entry name" value="DNA polymerase I"/>
    <property type="match status" value="1"/>
</dbReference>
<accession>A0A1L3GT36</accession>
<dbReference type="Gene3D" id="1.20.1060.10">
    <property type="entry name" value="Taq DNA Polymerase, Chain T, domain 4"/>
    <property type="match status" value="1"/>
</dbReference>
<dbReference type="SMART" id="SM00474">
    <property type="entry name" value="35EXOc"/>
    <property type="match status" value="1"/>
</dbReference>
<keyword evidence="11 16" id="KW-0239">DNA-directed DNA polymerase</keyword>
<keyword evidence="10 16" id="KW-0269">Exonuclease</keyword>
<proteinExistence type="inferred from homology"/>
<evidence type="ECO:0000256" key="4">
    <source>
        <dbReference type="ARBA" id="ARBA00022679"/>
    </source>
</evidence>
<feature type="domain" description="3'-5' exonuclease" evidence="17">
    <location>
        <begin position="295"/>
        <end position="482"/>
    </location>
</feature>
<dbReference type="CDD" id="cd06139">
    <property type="entry name" value="DNA_polA_I_Ecoli_like_exo"/>
    <property type="match status" value="1"/>
</dbReference>
<evidence type="ECO:0000256" key="9">
    <source>
        <dbReference type="ARBA" id="ARBA00022801"/>
    </source>
</evidence>
<keyword evidence="7" id="KW-0540">Nuclease</keyword>
<feature type="domain" description="DNA-directed DNA polymerase family A palm" evidence="19">
    <location>
        <begin position="649"/>
        <end position="855"/>
    </location>
</feature>
<gene>
    <name evidence="16" type="primary">polA</name>
    <name evidence="20" type="ORF">A7E78_08710</name>
</gene>
<evidence type="ECO:0000256" key="1">
    <source>
        <dbReference type="ARBA" id="ARBA00007705"/>
    </source>
</evidence>
<dbReference type="InterPro" id="IPR043502">
    <property type="entry name" value="DNA/RNA_pol_sf"/>
</dbReference>
<evidence type="ECO:0000259" key="18">
    <source>
        <dbReference type="SMART" id="SM00475"/>
    </source>
</evidence>
<evidence type="ECO:0000256" key="13">
    <source>
        <dbReference type="ARBA" id="ARBA00023204"/>
    </source>
</evidence>
<dbReference type="EC" id="2.7.7.7" evidence="2 15"/>
<dbReference type="InterPro" id="IPR001098">
    <property type="entry name" value="DNA-dir_DNA_pol_A_palm_dom"/>
</dbReference>
<dbReference type="InterPro" id="IPR008918">
    <property type="entry name" value="HhH2"/>
</dbReference>
<dbReference type="SUPFAM" id="SSF53098">
    <property type="entry name" value="Ribonuclease H-like"/>
    <property type="match status" value="1"/>
</dbReference>
<comment type="similarity">
    <text evidence="1 16">Belongs to the DNA polymerase type-A family.</text>
</comment>
<evidence type="ECO:0000256" key="11">
    <source>
        <dbReference type="ARBA" id="ARBA00022932"/>
    </source>
</evidence>
<dbReference type="CDD" id="cd08637">
    <property type="entry name" value="DNA_pol_A_pol_I_C"/>
    <property type="match status" value="1"/>
</dbReference>
<dbReference type="EMBL" id="CP015519">
    <property type="protein sequence ID" value="APG29079.1"/>
    <property type="molecule type" value="Genomic_DNA"/>
</dbReference>
<dbReference type="InterPro" id="IPR036279">
    <property type="entry name" value="5-3_exonuclease_C_sf"/>
</dbReference>
<dbReference type="InterPro" id="IPR002562">
    <property type="entry name" value="3'-5'_exonuclease_dom"/>
</dbReference>
<dbReference type="FunFam" id="1.10.150.20:FF:000002">
    <property type="entry name" value="DNA polymerase I"/>
    <property type="match status" value="1"/>
</dbReference>
<comment type="catalytic activity">
    <reaction evidence="14 16">
        <text>DNA(n) + a 2'-deoxyribonucleoside 5'-triphosphate = DNA(n+1) + diphosphate</text>
        <dbReference type="Rhea" id="RHEA:22508"/>
        <dbReference type="Rhea" id="RHEA-COMP:17339"/>
        <dbReference type="Rhea" id="RHEA-COMP:17340"/>
        <dbReference type="ChEBI" id="CHEBI:33019"/>
        <dbReference type="ChEBI" id="CHEBI:61560"/>
        <dbReference type="ChEBI" id="CHEBI:173112"/>
        <dbReference type="EC" id="2.7.7.7"/>
    </reaction>
</comment>
<dbReference type="Pfam" id="PF02739">
    <property type="entry name" value="5_3_exonuc_N"/>
    <property type="match status" value="1"/>
</dbReference>
<evidence type="ECO:0000256" key="5">
    <source>
        <dbReference type="ARBA" id="ARBA00022695"/>
    </source>
</evidence>
<dbReference type="Gene3D" id="3.30.420.10">
    <property type="entry name" value="Ribonuclease H-like superfamily/Ribonuclease H"/>
    <property type="match status" value="1"/>
</dbReference>
<dbReference type="Proteomes" id="UP000182517">
    <property type="component" value="Chromosome"/>
</dbReference>
<name>A0A1L3GT36_9BACT</name>
<dbReference type="FunFam" id="3.40.50.1010:FF:000001">
    <property type="entry name" value="DNA polymerase I"/>
    <property type="match status" value="1"/>
</dbReference>
<dbReference type="SMART" id="SM00475">
    <property type="entry name" value="53EXOc"/>
    <property type="match status" value="1"/>
</dbReference>
<evidence type="ECO:0000256" key="8">
    <source>
        <dbReference type="ARBA" id="ARBA00022763"/>
    </source>
</evidence>
<dbReference type="SMART" id="SM00279">
    <property type="entry name" value="HhH2"/>
    <property type="match status" value="1"/>
</dbReference>
<keyword evidence="5 16" id="KW-0548">Nucleotidyltransferase</keyword>
<dbReference type="PANTHER" id="PTHR10133:SF27">
    <property type="entry name" value="DNA POLYMERASE NU"/>
    <property type="match status" value="1"/>
</dbReference>
<dbReference type="CDD" id="cd09859">
    <property type="entry name" value="PIN_53EXO"/>
    <property type="match status" value="1"/>
</dbReference>
<dbReference type="SUPFAM" id="SSF47807">
    <property type="entry name" value="5' to 3' exonuclease, C-terminal subdomain"/>
    <property type="match status" value="1"/>
</dbReference>
<dbReference type="InterPro" id="IPR029060">
    <property type="entry name" value="PIN-like_dom_sf"/>
</dbReference>
<dbReference type="InterPro" id="IPR002298">
    <property type="entry name" value="DNA_polymerase_A"/>
</dbReference>
<dbReference type="SMART" id="SM00482">
    <property type="entry name" value="POLAc"/>
    <property type="match status" value="1"/>
</dbReference>
<reference evidence="20 21" key="1">
    <citation type="journal article" date="2017" name="Genome Announc.">
        <title>Complete Genome Sequences of Two Acetylene-Fermenting Pelobacter acetylenicus Strains.</title>
        <authorList>
            <person name="Sutton J.M."/>
            <person name="Baesman S.M."/>
            <person name="Fierst J.L."/>
            <person name="Poret-Peterson A.T."/>
            <person name="Oremland R.S."/>
            <person name="Dunlap D.S."/>
            <person name="Akob D.M."/>
        </authorList>
    </citation>
    <scope>NUCLEOTIDE SEQUENCE [LARGE SCALE GENOMIC DNA]</scope>
    <source>
        <strain evidence="20 21">SFB93</strain>
    </source>
</reference>
<dbReference type="FunFam" id="3.30.420.10:FF:000026">
    <property type="entry name" value="DNA polymerase I"/>
    <property type="match status" value="1"/>
</dbReference>
<sequence>MTDQAQRLYLIDGSSYIYRAYYAIRQLSNSKGLATNAVLGFTNMLLKVVREEQPDHLAVIFDAKGPTFRKEIYPEYKANRSAMPEDLRPQIPLIKELVQAFNMPALELAGYEADDIIATLARRFAAEGMAVTVVTGDKDLMQIVDERIRLLDTMKDQVVGLEEVAERFGGTPDKVVEVQALAGDSSDNVPGVPGIGEKTARQLIQDFGSVENLLDNIDQVSGKKRQENLRQFGEQALLSKQLVTLVDDLNLEIDYEQLMISEPNREKLTGLFKELEFHKLLQEFSSDQRASGEGYRLVLTEAELNDMLAALQKAEMVAFDTETTSLDPLRADLVGLSFAIEAEQGWYVPVGHRYLGAPEQLDCQMVLDRLQPLLGDEKRVKVAQNGKYDLLVLRRAGLEVAGLSFDTMLASYLANPAAKSHSLDNLAGDLLGYRTISYSEVCGSGRNRIGFEEVEIEKALTYATEDADITLRLQQKLAPQLVESGQQQLFDEIEMPLLAVLADMEWAGIRIDSEFLNNLSKEMEGKMRTLEEEIHRIAGGPFNVASPKQLGEVLFERLDLPRGKKTKTGWSTDVEVLTKLAEEHDIAARILEYRSLAKLKSTYCDALPRLVHPDTGRIHTSFNQAVTATGRLSSSEPNLQNIPIRTEEGRRIREAFVPAEGNLLLAADYSQVELRILAHMADEPALKESFAQGEDIHTRTASEIFGVFLELVTPEMRRSAKTINFGVLYGMSAFGLAKSLGIGRKEAQEYIDSYFARYPKVLEFMEAKKEEGRQQGYVNTLFGRRCSVAEINSRNGAVRGYAERNAINYPIQGTAADIIKIAMVAISRRLQQEKLQTRMVLQVHDELVFDVPEGELDAVRSLVRKEMEGAASLSVPLLVDVGTGRNWREAH</sequence>
<evidence type="ECO:0000259" key="19">
    <source>
        <dbReference type="SMART" id="SM00482"/>
    </source>
</evidence>
<dbReference type="KEGG" id="pef:A7E78_08710"/>
<keyword evidence="4 16" id="KW-0808">Transferase</keyword>
<dbReference type="PRINTS" id="PR00868">
    <property type="entry name" value="DNAPOLI"/>
</dbReference>
<dbReference type="GO" id="GO:0003887">
    <property type="term" value="F:DNA-directed DNA polymerase activity"/>
    <property type="evidence" value="ECO:0007669"/>
    <property type="project" value="UniProtKB-UniRule"/>
</dbReference>
<keyword evidence="13 16" id="KW-0234">DNA repair</keyword>
<evidence type="ECO:0000256" key="6">
    <source>
        <dbReference type="ARBA" id="ARBA00022705"/>
    </source>
</evidence>
<dbReference type="PROSITE" id="PS00447">
    <property type="entry name" value="DNA_POLYMERASE_A"/>
    <property type="match status" value="1"/>
</dbReference>
<evidence type="ECO:0000313" key="21">
    <source>
        <dbReference type="Proteomes" id="UP000182517"/>
    </source>
</evidence>
<protein>
    <recommendedName>
        <fullName evidence="3 15">DNA polymerase I</fullName>
        <ecNumber evidence="2 15">2.7.7.7</ecNumber>
    </recommendedName>
</protein>
<dbReference type="InterPro" id="IPR020045">
    <property type="entry name" value="DNA_polI_H3TH"/>
</dbReference>
<dbReference type="InterPro" id="IPR002421">
    <property type="entry name" value="5-3_exonuclease"/>
</dbReference>
<evidence type="ECO:0000259" key="17">
    <source>
        <dbReference type="SMART" id="SM00474"/>
    </source>
</evidence>
<dbReference type="InterPro" id="IPR019760">
    <property type="entry name" value="DNA-dir_DNA_pol_A_CS"/>
</dbReference>
<evidence type="ECO:0000256" key="7">
    <source>
        <dbReference type="ARBA" id="ARBA00022722"/>
    </source>
</evidence>
<dbReference type="SUPFAM" id="SSF56672">
    <property type="entry name" value="DNA/RNA polymerases"/>
    <property type="match status" value="1"/>
</dbReference>
<keyword evidence="9 16" id="KW-0378">Hydrolase</keyword>
<keyword evidence="8 16" id="KW-0227">DNA damage</keyword>
<keyword evidence="21" id="KW-1185">Reference proteome</keyword>
<dbReference type="Gene3D" id="3.30.70.370">
    <property type="match status" value="1"/>
</dbReference>
<organism evidence="20 21">
    <name type="scientific">Syntrophotalea acetylenivorans</name>
    <dbReference type="NCBI Taxonomy" id="1842532"/>
    <lineage>
        <taxon>Bacteria</taxon>
        <taxon>Pseudomonadati</taxon>
        <taxon>Thermodesulfobacteriota</taxon>
        <taxon>Desulfuromonadia</taxon>
        <taxon>Desulfuromonadales</taxon>
        <taxon>Syntrophotaleaceae</taxon>
        <taxon>Syntrophotalea</taxon>
    </lineage>
</organism>
<dbReference type="Pfam" id="PF01367">
    <property type="entry name" value="5_3_exonuc"/>
    <property type="match status" value="1"/>
</dbReference>
<dbReference type="RefSeq" id="WP_072285104.1">
    <property type="nucleotide sequence ID" value="NZ_CP015519.1"/>
</dbReference>
<dbReference type="CDD" id="cd09898">
    <property type="entry name" value="H3TH_53EXO"/>
    <property type="match status" value="1"/>
</dbReference>
<evidence type="ECO:0000256" key="15">
    <source>
        <dbReference type="NCBIfam" id="TIGR00593"/>
    </source>
</evidence>
<dbReference type="Pfam" id="PF01612">
    <property type="entry name" value="DNA_pol_A_exo1"/>
    <property type="match status" value="1"/>
</dbReference>
<feature type="domain" description="5'-3' exonuclease" evidence="18">
    <location>
        <begin position="6"/>
        <end position="261"/>
    </location>
</feature>
<dbReference type="FunFam" id="1.10.150.20:FF:000003">
    <property type="entry name" value="DNA polymerase I"/>
    <property type="match status" value="1"/>
</dbReference>
<dbReference type="AlphaFoldDB" id="A0A1L3GT36"/>
<dbReference type="NCBIfam" id="NF004397">
    <property type="entry name" value="PRK05755.1"/>
    <property type="match status" value="1"/>
</dbReference>
<dbReference type="OrthoDB" id="9806424at2"/>
<dbReference type="PANTHER" id="PTHR10133">
    <property type="entry name" value="DNA POLYMERASE I"/>
    <property type="match status" value="1"/>
</dbReference>
<evidence type="ECO:0000256" key="12">
    <source>
        <dbReference type="ARBA" id="ARBA00023125"/>
    </source>
</evidence>
<dbReference type="GO" id="GO:0008408">
    <property type="term" value="F:3'-5' exonuclease activity"/>
    <property type="evidence" value="ECO:0007669"/>
    <property type="project" value="UniProtKB-UniRule"/>
</dbReference>